<dbReference type="Proteomes" id="UP000828390">
    <property type="component" value="Unassembled WGS sequence"/>
</dbReference>
<protein>
    <submittedName>
        <fullName evidence="1">Uncharacterized protein</fullName>
    </submittedName>
</protein>
<reference evidence="1" key="2">
    <citation type="submission" date="2020-11" db="EMBL/GenBank/DDBJ databases">
        <authorList>
            <person name="McCartney M.A."/>
            <person name="Auch B."/>
            <person name="Kono T."/>
            <person name="Mallez S."/>
            <person name="Becker A."/>
            <person name="Gohl D.M."/>
            <person name="Silverstein K.A.T."/>
            <person name="Koren S."/>
            <person name="Bechman K.B."/>
            <person name="Herman A."/>
            <person name="Abrahante J.E."/>
            <person name="Garbe J."/>
        </authorList>
    </citation>
    <scope>NUCLEOTIDE SEQUENCE</scope>
    <source>
        <strain evidence="1">Duluth1</strain>
        <tissue evidence="1">Whole animal</tissue>
    </source>
</reference>
<comment type="caution">
    <text evidence="1">The sequence shown here is derived from an EMBL/GenBank/DDBJ whole genome shotgun (WGS) entry which is preliminary data.</text>
</comment>
<reference evidence="1" key="1">
    <citation type="journal article" date="2019" name="bioRxiv">
        <title>The Genome of the Zebra Mussel, Dreissena polymorpha: A Resource for Invasive Species Research.</title>
        <authorList>
            <person name="McCartney M.A."/>
            <person name="Auch B."/>
            <person name="Kono T."/>
            <person name="Mallez S."/>
            <person name="Zhang Y."/>
            <person name="Obille A."/>
            <person name="Becker A."/>
            <person name="Abrahante J.E."/>
            <person name="Garbe J."/>
            <person name="Badalamenti J.P."/>
            <person name="Herman A."/>
            <person name="Mangelson H."/>
            <person name="Liachko I."/>
            <person name="Sullivan S."/>
            <person name="Sone E.D."/>
            <person name="Koren S."/>
            <person name="Silverstein K.A.T."/>
            <person name="Beckman K.B."/>
            <person name="Gohl D.M."/>
        </authorList>
    </citation>
    <scope>NUCLEOTIDE SEQUENCE</scope>
    <source>
        <strain evidence="1">Duluth1</strain>
        <tissue evidence="1">Whole animal</tissue>
    </source>
</reference>
<name>A0A9D4LSW3_DREPO</name>
<gene>
    <name evidence="1" type="ORF">DPMN_026173</name>
</gene>
<sequence>MGVVPVGSTRWTMSQIGVDMVVVEDINHGTVTEIKPVIAEVVDIEVEVVQVVQLEEMKEIMVGEFNKKLVRDSQASMIASFVERLAISDQIVKSGKPRKNAIHAMKWGIAEQNILINNR</sequence>
<dbReference type="AlphaFoldDB" id="A0A9D4LSW3"/>
<evidence type="ECO:0000313" key="2">
    <source>
        <dbReference type="Proteomes" id="UP000828390"/>
    </source>
</evidence>
<accession>A0A9D4LSW3</accession>
<evidence type="ECO:0000313" key="1">
    <source>
        <dbReference type="EMBL" id="KAH3863193.1"/>
    </source>
</evidence>
<organism evidence="1 2">
    <name type="scientific">Dreissena polymorpha</name>
    <name type="common">Zebra mussel</name>
    <name type="synonym">Mytilus polymorpha</name>
    <dbReference type="NCBI Taxonomy" id="45954"/>
    <lineage>
        <taxon>Eukaryota</taxon>
        <taxon>Metazoa</taxon>
        <taxon>Spiralia</taxon>
        <taxon>Lophotrochozoa</taxon>
        <taxon>Mollusca</taxon>
        <taxon>Bivalvia</taxon>
        <taxon>Autobranchia</taxon>
        <taxon>Heteroconchia</taxon>
        <taxon>Euheterodonta</taxon>
        <taxon>Imparidentia</taxon>
        <taxon>Neoheterodontei</taxon>
        <taxon>Myida</taxon>
        <taxon>Dreissenoidea</taxon>
        <taxon>Dreissenidae</taxon>
        <taxon>Dreissena</taxon>
    </lineage>
</organism>
<proteinExistence type="predicted"/>
<keyword evidence="2" id="KW-1185">Reference proteome</keyword>
<dbReference type="EMBL" id="JAIWYP010000002">
    <property type="protein sequence ID" value="KAH3863193.1"/>
    <property type="molecule type" value="Genomic_DNA"/>
</dbReference>